<dbReference type="KEGG" id="fbm:MQE35_01605"/>
<dbReference type="GO" id="GO:0008817">
    <property type="term" value="F:corrinoid adenosyltransferase activity"/>
    <property type="evidence" value="ECO:0007669"/>
    <property type="project" value="UniProtKB-UniRule"/>
</dbReference>
<evidence type="ECO:0000259" key="7">
    <source>
        <dbReference type="Pfam" id="PF01923"/>
    </source>
</evidence>
<dbReference type="AlphaFoldDB" id="A0A9E6ZZG7"/>
<dbReference type="Gene3D" id="1.20.1200.10">
    <property type="entry name" value="Cobalamin adenosyltransferase-like"/>
    <property type="match status" value="1"/>
</dbReference>
<dbReference type="FunFam" id="1.20.1200.10:FF:000001">
    <property type="entry name" value="Cob(I)yrinic acid a,c-diamide adenosyltransferase"/>
    <property type="match status" value="1"/>
</dbReference>
<dbReference type="EMBL" id="CP094358">
    <property type="protein sequence ID" value="UOB18007.1"/>
    <property type="molecule type" value="Genomic_DNA"/>
</dbReference>
<feature type="domain" description="Cobalamin adenosyltransferase-like" evidence="7">
    <location>
        <begin position="3"/>
        <end position="173"/>
    </location>
</feature>
<evidence type="ECO:0000256" key="3">
    <source>
        <dbReference type="ARBA" id="ARBA00022679"/>
    </source>
</evidence>
<comment type="subunit">
    <text evidence="2">Homotrimer.</text>
</comment>
<accession>A0A9E6ZZG7</accession>
<dbReference type="PANTHER" id="PTHR12213">
    <property type="entry name" value="CORRINOID ADENOSYLTRANSFERASE"/>
    <property type="match status" value="1"/>
</dbReference>
<sequence>MKIYTKKGDSGTTALYGGTRVSKNNERIDCYGDVDELNSWIGLIRDQDINKNLKTVLIDIQECLFVTGSILATPADKKTLKNGTQRNGMVDINENDVKLLEDEIDRMNDSLPPLTHFILPGGHPIVSYCHIARTVCRRAERKTVKLFENEPFNPSVLKYLNRLSDFLFVLARKLSDFLQAEEIKWIPTR</sequence>
<comment type="pathway">
    <text evidence="6">Cofactor biosynthesis; adenosylcobalamin biosynthesis; adenosylcobalamin from cob(II)yrinate a,c-diamide: step 2/7.</text>
</comment>
<evidence type="ECO:0000313" key="8">
    <source>
        <dbReference type="EMBL" id="UOB18007.1"/>
    </source>
</evidence>
<dbReference type="InterPro" id="IPR036451">
    <property type="entry name" value="CblAdoTrfase-like_sf"/>
</dbReference>
<dbReference type="InterPro" id="IPR016030">
    <property type="entry name" value="CblAdoTrfase-like"/>
</dbReference>
<name>A0A9E6ZZG7_9FLAO</name>
<comment type="similarity">
    <text evidence="1 6">Belongs to the Cob(I)alamin adenosyltransferase family.</text>
</comment>
<evidence type="ECO:0000256" key="6">
    <source>
        <dbReference type="RuleBase" id="RU366026"/>
    </source>
</evidence>
<evidence type="ECO:0000256" key="5">
    <source>
        <dbReference type="ARBA" id="ARBA00022840"/>
    </source>
</evidence>
<proteinExistence type="inferred from homology"/>
<dbReference type="NCBIfam" id="TIGR00636">
    <property type="entry name" value="PduO_Nterm"/>
    <property type="match status" value="1"/>
</dbReference>
<evidence type="ECO:0000256" key="2">
    <source>
        <dbReference type="ARBA" id="ARBA00011233"/>
    </source>
</evidence>
<keyword evidence="4 6" id="KW-0547">Nucleotide-binding</keyword>
<protein>
    <recommendedName>
        <fullName evidence="6">Corrinoid adenosyltransferase</fullName>
        <ecNumber evidence="6">2.5.1.17</ecNumber>
    </recommendedName>
    <alternativeName>
        <fullName evidence="6">Cob(II)alamin adenosyltransferase</fullName>
    </alternativeName>
    <alternativeName>
        <fullName evidence="6">Cob(II)yrinic acid a,c-diamide adenosyltransferase</fullName>
    </alternativeName>
    <alternativeName>
        <fullName evidence="6">Cobinamide/cobalamin adenosyltransferase</fullName>
    </alternativeName>
</protein>
<organism evidence="8 9">
    <name type="scientific">Abyssalbus ytuae</name>
    <dbReference type="NCBI Taxonomy" id="2926907"/>
    <lineage>
        <taxon>Bacteria</taxon>
        <taxon>Pseudomonadati</taxon>
        <taxon>Bacteroidota</taxon>
        <taxon>Flavobacteriia</taxon>
        <taxon>Flavobacteriales</taxon>
        <taxon>Flavobacteriaceae</taxon>
        <taxon>Abyssalbus</taxon>
    </lineage>
</organism>
<dbReference type="PANTHER" id="PTHR12213:SF0">
    <property type="entry name" value="CORRINOID ADENOSYLTRANSFERASE MMAB"/>
    <property type="match status" value="1"/>
</dbReference>
<dbReference type="Pfam" id="PF01923">
    <property type="entry name" value="Cob_adeno_trans"/>
    <property type="match status" value="1"/>
</dbReference>
<dbReference type="Proteomes" id="UP000831290">
    <property type="component" value="Chromosome"/>
</dbReference>
<comment type="catalytic activity">
    <reaction evidence="6">
        <text>2 cob(II)yrinate a,c diamide + reduced [electron-transfer flavoprotein] + 2 ATP = 2 adenosylcob(III)yrinate a,c-diamide + 2 triphosphate + oxidized [electron-transfer flavoprotein] + 3 H(+)</text>
        <dbReference type="Rhea" id="RHEA:11528"/>
        <dbReference type="Rhea" id="RHEA-COMP:10685"/>
        <dbReference type="Rhea" id="RHEA-COMP:10686"/>
        <dbReference type="ChEBI" id="CHEBI:15378"/>
        <dbReference type="ChEBI" id="CHEBI:18036"/>
        <dbReference type="ChEBI" id="CHEBI:30616"/>
        <dbReference type="ChEBI" id="CHEBI:57692"/>
        <dbReference type="ChEBI" id="CHEBI:58307"/>
        <dbReference type="ChEBI" id="CHEBI:58503"/>
        <dbReference type="ChEBI" id="CHEBI:58537"/>
        <dbReference type="EC" id="2.5.1.17"/>
    </reaction>
</comment>
<evidence type="ECO:0000256" key="1">
    <source>
        <dbReference type="ARBA" id="ARBA00007487"/>
    </source>
</evidence>
<keyword evidence="9" id="KW-1185">Reference proteome</keyword>
<evidence type="ECO:0000313" key="9">
    <source>
        <dbReference type="Proteomes" id="UP000831290"/>
    </source>
</evidence>
<dbReference type="EC" id="2.5.1.17" evidence="6"/>
<gene>
    <name evidence="8" type="ORF">MQE35_01605</name>
</gene>
<keyword evidence="6" id="KW-0169">Cobalamin biosynthesis</keyword>
<comment type="catalytic activity">
    <reaction evidence="6">
        <text>2 cob(II)alamin + reduced [electron-transfer flavoprotein] + 2 ATP = 2 adenosylcob(III)alamin + 2 triphosphate + oxidized [electron-transfer flavoprotein] + 3 H(+)</text>
        <dbReference type="Rhea" id="RHEA:28671"/>
        <dbReference type="Rhea" id="RHEA-COMP:10685"/>
        <dbReference type="Rhea" id="RHEA-COMP:10686"/>
        <dbReference type="ChEBI" id="CHEBI:15378"/>
        <dbReference type="ChEBI" id="CHEBI:16304"/>
        <dbReference type="ChEBI" id="CHEBI:18036"/>
        <dbReference type="ChEBI" id="CHEBI:18408"/>
        <dbReference type="ChEBI" id="CHEBI:30616"/>
        <dbReference type="ChEBI" id="CHEBI:57692"/>
        <dbReference type="ChEBI" id="CHEBI:58307"/>
        <dbReference type="EC" id="2.5.1.17"/>
    </reaction>
</comment>
<evidence type="ECO:0000256" key="4">
    <source>
        <dbReference type="ARBA" id="ARBA00022741"/>
    </source>
</evidence>
<keyword evidence="3 6" id="KW-0808">Transferase</keyword>
<reference evidence="8" key="1">
    <citation type="submission" date="2022-03" db="EMBL/GenBank/DDBJ databases">
        <title>Description of Abyssus ytuae gen. nov., sp. nov., a novel member of the family Flavobacteriaceae isolated from the sediment of Mariana Trench.</title>
        <authorList>
            <person name="Zhang J."/>
            <person name="Xu X."/>
        </authorList>
    </citation>
    <scope>NUCLEOTIDE SEQUENCE</scope>
    <source>
        <strain evidence="8">MT3330</strain>
    </source>
</reference>
<dbReference type="RefSeq" id="WP_255843895.1">
    <property type="nucleotide sequence ID" value="NZ_CP094358.1"/>
</dbReference>
<dbReference type="GO" id="GO:0005524">
    <property type="term" value="F:ATP binding"/>
    <property type="evidence" value="ECO:0007669"/>
    <property type="project" value="UniProtKB-UniRule"/>
</dbReference>
<dbReference type="SUPFAM" id="SSF89028">
    <property type="entry name" value="Cobalamin adenosyltransferase-like"/>
    <property type="match status" value="1"/>
</dbReference>
<keyword evidence="5 6" id="KW-0067">ATP-binding</keyword>
<dbReference type="InterPro" id="IPR029499">
    <property type="entry name" value="PduO-typ"/>
</dbReference>
<dbReference type="GO" id="GO:0009236">
    <property type="term" value="P:cobalamin biosynthetic process"/>
    <property type="evidence" value="ECO:0007669"/>
    <property type="project" value="UniProtKB-UniRule"/>
</dbReference>